<dbReference type="EMBL" id="FOGF01000021">
    <property type="protein sequence ID" value="SER13940.1"/>
    <property type="molecule type" value="Genomic_DNA"/>
</dbReference>
<dbReference type="InterPro" id="IPR033887">
    <property type="entry name" value="PTS_IIA_man"/>
</dbReference>
<keyword evidence="11" id="KW-1185">Reference proteome</keyword>
<dbReference type="PANTHER" id="PTHR33799">
    <property type="entry name" value="PTS PERMEASE-RELATED-RELATED"/>
    <property type="match status" value="1"/>
</dbReference>
<dbReference type="GO" id="GO:0005737">
    <property type="term" value="C:cytoplasm"/>
    <property type="evidence" value="ECO:0007669"/>
    <property type="project" value="UniProtKB-SubCell"/>
</dbReference>
<organism evidence="10 11">
    <name type="scientific">Granulicatella balaenopterae</name>
    <dbReference type="NCBI Taxonomy" id="137733"/>
    <lineage>
        <taxon>Bacteria</taxon>
        <taxon>Bacillati</taxon>
        <taxon>Bacillota</taxon>
        <taxon>Bacilli</taxon>
        <taxon>Lactobacillales</taxon>
        <taxon>Carnobacteriaceae</taxon>
        <taxon>Granulicatella</taxon>
    </lineage>
</organism>
<dbReference type="GO" id="GO:0016773">
    <property type="term" value="F:phosphotransferase activity, alcohol group as acceptor"/>
    <property type="evidence" value="ECO:0007669"/>
    <property type="project" value="InterPro"/>
</dbReference>
<dbReference type="GO" id="GO:0009401">
    <property type="term" value="P:phosphoenolpyruvate-dependent sugar phosphotransferase system"/>
    <property type="evidence" value="ECO:0007669"/>
    <property type="project" value="UniProtKB-KW"/>
</dbReference>
<dbReference type="GO" id="GO:0016301">
    <property type="term" value="F:kinase activity"/>
    <property type="evidence" value="ECO:0007669"/>
    <property type="project" value="UniProtKB-KW"/>
</dbReference>
<keyword evidence="4" id="KW-0597">Phosphoprotein</keyword>
<name>A0A1H9LRC3_9LACT</name>
<gene>
    <name evidence="10" type="ORF">SAMN05421767_1219</name>
</gene>
<reference evidence="10 11" key="1">
    <citation type="submission" date="2016-10" db="EMBL/GenBank/DDBJ databases">
        <authorList>
            <person name="de Groot N.N."/>
        </authorList>
    </citation>
    <scope>NUCLEOTIDE SEQUENCE [LARGE SCALE GENOMIC DNA]</scope>
    <source>
        <strain evidence="10 11">DSM 15827</strain>
    </source>
</reference>
<keyword evidence="8" id="KW-0418">Kinase</keyword>
<evidence type="ECO:0000313" key="10">
    <source>
        <dbReference type="EMBL" id="SER13940.1"/>
    </source>
</evidence>
<evidence type="ECO:0000259" key="9">
    <source>
        <dbReference type="PROSITE" id="PS51096"/>
    </source>
</evidence>
<evidence type="ECO:0000256" key="8">
    <source>
        <dbReference type="ARBA" id="ARBA00022777"/>
    </source>
</evidence>
<accession>A0A1H9LRC3</accession>
<comment type="subcellular location">
    <subcellularLocation>
        <location evidence="1">Cytoplasm</location>
    </subcellularLocation>
</comment>
<evidence type="ECO:0000256" key="1">
    <source>
        <dbReference type="ARBA" id="ARBA00004496"/>
    </source>
</evidence>
<protein>
    <submittedName>
        <fullName evidence="10">PTS system, mannose-specific IIA component/PTS system, mannose-specific IIB component</fullName>
    </submittedName>
</protein>
<keyword evidence="3" id="KW-0963">Cytoplasm</keyword>
<dbReference type="Proteomes" id="UP000198556">
    <property type="component" value="Unassembled WGS sequence"/>
</dbReference>
<keyword evidence="7" id="KW-0598">Phosphotransferase system</keyword>
<dbReference type="AlphaFoldDB" id="A0A1H9LRC3"/>
<evidence type="ECO:0000256" key="4">
    <source>
        <dbReference type="ARBA" id="ARBA00022553"/>
    </source>
</evidence>
<dbReference type="GO" id="GO:0016020">
    <property type="term" value="C:membrane"/>
    <property type="evidence" value="ECO:0007669"/>
    <property type="project" value="InterPro"/>
</dbReference>
<dbReference type="NCBIfam" id="TIGR00824">
    <property type="entry name" value="EIIA-man"/>
    <property type="match status" value="1"/>
</dbReference>
<feature type="domain" description="PTS EIIA type-4" evidence="9">
    <location>
        <begin position="1"/>
        <end position="124"/>
    </location>
</feature>
<evidence type="ECO:0000256" key="2">
    <source>
        <dbReference type="ARBA" id="ARBA00022448"/>
    </source>
</evidence>
<dbReference type="InterPro" id="IPR013789">
    <property type="entry name" value="PTS_EIIA_man"/>
</dbReference>
<proteinExistence type="predicted"/>
<dbReference type="Gene3D" id="3.40.50.510">
    <property type="entry name" value="Phosphotransferase system, mannose-type IIA component"/>
    <property type="match status" value="1"/>
</dbReference>
<keyword evidence="2" id="KW-0813">Transport</keyword>
<dbReference type="RefSeq" id="WP_177159555.1">
    <property type="nucleotide sequence ID" value="NZ_FOGF01000021.1"/>
</dbReference>
<evidence type="ECO:0000256" key="7">
    <source>
        <dbReference type="ARBA" id="ARBA00022683"/>
    </source>
</evidence>
<dbReference type="CDD" id="cd00006">
    <property type="entry name" value="PTS_IIA_man"/>
    <property type="match status" value="1"/>
</dbReference>
<dbReference type="SUPFAM" id="SSF53062">
    <property type="entry name" value="PTS system fructose IIA component-like"/>
    <property type="match status" value="1"/>
</dbReference>
<dbReference type="Pfam" id="PF03610">
    <property type="entry name" value="EIIA-man"/>
    <property type="match status" value="1"/>
</dbReference>
<dbReference type="PROSITE" id="PS51096">
    <property type="entry name" value="PTS_EIIA_TYPE_4"/>
    <property type="match status" value="1"/>
</dbReference>
<evidence type="ECO:0000256" key="6">
    <source>
        <dbReference type="ARBA" id="ARBA00022679"/>
    </source>
</evidence>
<dbReference type="STRING" id="137733.SAMN05421767_1219"/>
<keyword evidence="5" id="KW-0762">Sugar transport</keyword>
<dbReference type="InterPro" id="IPR051471">
    <property type="entry name" value="Bacterial_PTS_sugar_comp"/>
</dbReference>
<dbReference type="InterPro" id="IPR004701">
    <property type="entry name" value="PTS_EIIA_man-typ"/>
</dbReference>
<dbReference type="PANTHER" id="PTHR33799:SF1">
    <property type="entry name" value="PTS SYSTEM MANNOSE-SPECIFIC EIIAB COMPONENT-RELATED"/>
    <property type="match status" value="1"/>
</dbReference>
<dbReference type="InterPro" id="IPR036662">
    <property type="entry name" value="PTS_EIIA_man-typ_sf"/>
</dbReference>
<sequence>MLKIIVATHGKFSQELIHSAFMILGEKDNVSAITFLPGEGSEDLIAKYQEALKDVSADDQVIFLVDLFGGSPFNAAARIVSEYGDRYRLIAGVNLAMVIELCSSFVEDLDQLVDSVVAQGKESVVEFVMPTQDVDMDLDLEG</sequence>
<evidence type="ECO:0000256" key="5">
    <source>
        <dbReference type="ARBA" id="ARBA00022597"/>
    </source>
</evidence>
<keyword evidence="6" id="KW-0808">Transferase</keyword>
<evidence type="ECO:0000256" key="3">
    <source>
        <dbReference type="ARBA" id="ARBA00022490"/>
    </source>
</evidence>
<evidence type="ECO:0000313" key="11">
    <source>
        <dbReference type="Proteomes" id="UP000198556"/>
    </source>
</evidence>